<evidence type="ECO:0000313" key="2">
    <source>
        <dbReference type="Proteomes" id="UP000325440"/>
    </source>
</evidence>
<sequence>MVRWDEVNKGRWTFKLLPSNKRWMEKSSMVMPFHITQVLTGHGCFRSFLNRMNQAEDRMILWSTLSLSVLK</sequence>
<name>A0A5E4M9N1_9HEMI</name>
<dbReference type="EMBL" id="CABPRJ010000478">
    <property type="protein sequence ID" value="VVC28222.1"/>
    <property type="molecule type" value="Genomic_DNA"/>
</dbReference>
<evidence type="ECO:0000313" key="1">
    <source>
        <dbReference type="EMBL" id="VVC28222.1"/>
    </source>
</evidence>
<protein>
    <submittedName>
        <fullName evidence="1">Uncharacterized protein</fullName>
    </submittedName>
</protein>
<reference evidence="1 2" key="1">
    <citation type="submission" date="2019-08" db="EMBL/GenBank/DDBJ databases">
        <authorList>
            <person name="Alioto T."/>
            <person name="Alioto T."/>
            <person name="Gomez Garrido J."/>
        </authorList>
    </citation>
    <scope>NUCLEOTIDE SEQUENCE [LARGE SCALE GENOMIC DNA]</scope>
</reference>
<dbReference type="AlphaFoldDB" id="A0A5E4M9N1"/>
<proteinExistence type="predicted"/>
<dbReference type="Proteomes" id="UP000325440">
    <property type="component" value="Unassembled WGS sequence"/>
</dbReference>
<accession>A0A5E4M9N1</accession>
<gene>
    <name evidence="1" type="ORF">CINCED_3A013433</name>
</gene>
<dbReference type="OrthoDB" id="6618110at2759"/>
<keyword evidence="2" id="KW-1185">Reference proteome</keyword>
<organism evidence="1 2">
    <name type="scientific">Cinara cedri</name>
    <dbReference type="NCBI Taxonomy" id="506608"/>
    <lineage>
        <taxon>Eukaryota</taxon>
        <taxon>Metazoa</taxon>
        <taxon>Ecdysozoa</taxon>
        <taxon>Arthropoda</taxon>
        <taxon>Hexapoda</taxon>
        <taxon>Insecta</taxon>
        <taxon>Pterygota</taxon>
        <taxon>Neoptera</taxon>
        <taxon>Paraneoptera</taxon>
        <taxon>Hemiptera</taxon>
        <taxon>Sternorrhyncha</taxon>
        <taxon>Aphidomorpha</taxon>
        <taxon>Aphidoidea</taxon>
        <taxon>Aphididae</taxon>
        <taxon>Lachninae</taxon>
        <taxon>Cinara</taxon>
    </lineage>
</organism>